<dbReference type="Proteomes" id="UP000077623">
    <property type="component" value="Unassembled WGS sequence"/>
</dbReference>
<dbReference type="AlphaFoldDB" id="A0A1A9QCT7"/>
<sequence length="658" mass="75094">MFLNKKVVIASALPCLGGIGFMGSTSNETYYRIMVNYNGQADLLLSLQIFPDYYPYQFKKTELYDYLTDIDKYLVVNSNTSNNKKKLKERLQKRLNELLKQVKEFGPSLWNEDLYESGLVFKNEQQWSNRKTSILFLEQFIADDFTNIDESTNGLPTYKDLIVTNYRAARDPYTIFSKNVFNCFRDGDIKKVSGSIDDETCQENQPDKKLATEFKKYVDGYSQENINSLYRFGKYISFWNNLFEKTKDRLKTLGIDKWIKNEKLFALDSSKDQELAKKYARTIFTKGEIDTLNGWVKDAPPPPPPTQEWKAAYIQQTSASARPSLASIKLIHHPALEQQTLPGSAPLAEGSQKEVIVFLFQFAALIDEYVNGGGKNNFETDFANDPRKEFMQNALKNAQAMAKNLEDRITAIREYFKKINVVDPSFDPSAQQTSNNSKTFAIVTYPPSSFGAGEATIQSMSKFPFLYTDIGLRQVFPKNLKEDLTHTHEGELSLEKEIFSVDDNGWWWKIGNVNLDSSNLFQFEDQADSLLVLANPEDWNLINDKNAVTLKSLGTLLKGKKDIDANKVGSEGYEVSYNKYHLWNEGLRSPIALNLLLDNLVNIFQRQYDPKFVKSKGENQNGCYAKAMDWGSYWYEAFIESKPCENANGGSTSTITCN</sequence>
<accession>A0A1A9QCT7</accession>
<evidence type="ECO:0000313" key="3">
    <source>
        <dbReference type="Proteomes" id="UP000077623"/>
    </source>
</evidence>
<comment type="caution">
    <text evidence="2">The sequence shown here is derived from an EMBL/GenBank/DDBJ whole genome shotgun (WGS) entry which is preliminary data.</text>
</comment>
<reference evidence="3" key="1">
    <citation type="submission" date="2016-04" db="EMBL/GenBank/DDBJ databases">
        <authorList>
            <person name="Quiroz-Castaneda R.E."/>
            <person name="Martinez-Ocampo F."/>
        </authorList>
    </citation>
    <scope>NUCLEOTIDE SEQUENCE [LARGE SCALE GENOMIC DNA]</scope>
    <source>
        <strain evidence="3">INIFAP01</strain>
    </source>
</reference>
<name>A0A1A9QCT7_9MOLU</name>
<gene>
    <name evidence="2" type="ORF">A6V39_03985</name>
</gene>
<evidence type="ECO:0000256" key="1">
    <source>
        <dbReference type="SAM" id="Coils"/>
    </source>
</evidence>
<keyword evidence="1" id="KW-0175">Coiled coil</keyword>
<dbReference type="EMBL" id="LWUJ01000012">
    <property type="protein sequence ID" value="OAL10048.1"/>
    <property type="molecule type" value="Genomic_DNA"/>
</dbReference>
<evidence type="ECO:0000313" key="2">
    <source>
        <dbReference type="EMBL" id="OAL10048.1"/>
    </source>
</evidence>
<organism evidence="2 3">
    <name type="scientific">Candidatus Mycoplasma haematobovis</name>
    <dbReference type="NCBI Taxonomy" id="432608"/>
    <lineage>
        <taxon>Bacteria</taxon>
        <taxon>Bacillati</taxon>
        <taxon>Mycoplasmatota</taxon>
        <taxon>Mollicutes</taxon>
        <taxon>Mycoplasmataceae</taxon>
        <taxon>Mycoplasma</taxon>
    </lineage>
</organism>
<dbReference type="RefSeq" id="WP_187150435.1">
    <property type="nucleotide sequence ID" value="NZ_LWUJ01000012.1"/>
</dbReference>
<protein>
    <submittedName>
        <fullName evidence="2">Iron ABC transporter substrate-binding protein</fullName>
    </submittedName>
</protein>
<dbReference type="STRING" id="432608.A6V39_03985"/>
<feature type="coiled-coil region" evidence="1">
    <location>
        <begin position="388"/>
        <end position="415"/>
    </location>
</feature>
<keyword evidence="3" id="KW-1185">Reference proteome</keyword>
<feature type="coiled-coil region" evidence="1">
    <location>
        <begin position="77"/>
        <end position="104"/>
    </location>
</feature>
<proteinExistence type="predicted"/>